<dbReference type="InterPro" id="IPR013194">
    <property type="entry name" value="HDAC_interact_dom"/>
</dbReference>
<feature type="compositionally biased region" description="Polar residues" evidence="6">
    <location>
        <begin position="1"/>
        <end position="13"/>
    </location>
</feature>
<keyword evidence="9" id="KW-1185">Reference proteome</keyword>
<comment type="caution">
    <text evidence="8">The sequence shown here is derived from an EMBL/GenBank/DDBJ whole genome shotgun (WGS) entry which is preliminary data.</text>
</comment>
<feature type="compositionally biased region" description="Polar residues" evidence="6">
    <location>
        <begin position="317"/>
        <end position="337"/>
    </location>
</feature>
<keyword evidence="4 5" id="KW-0539">Nucleus</keyword>
<dbReference type="InterPro" id="IPR036600">
    <property type="entry name" value="PAH_sf"/>
</dbReference>
<sequence>MDPSSGRDSTSSVPGAAVDNKLLGPPGLPSEGQPGFSSLQTSSAVPIDANKASSAESDTTKYVMPSQTLSMESLPPPMSLLNLSNSTTTPPGDIFPSGHAPATIQSEQPSQQPSTLMTDGGEVQPSRRNSNPTSVQAGVSSMNSSDSLISQLAGVSALHGSGNLRRSNSKSSETSHGHSTKKRVSPEKSISQSSEQRAAQHGMVAATTHPRLKVEDALGYLDQVKIIFAHKPKVYNDFLDIMKEFKSQSLDTPGVITRVASLFRGHADLIVGFNAFLPHGYKIDIDAAGNVKVTVPNNQIPILIANVDIPYHDDQPRSTSEPRSNSSEGISTRSPASNMPAVSDVEPKAEPGLAQHESMMPDAAHSSTSETDAAPNAGTDRDVRSLAQMAGATTAVRGPEFNYAITYVNKIKTRFHDQPQKYKRFLEILHLYQGKIRVTEKALDETDVFKEVSRLFADHPDLMNDFNKFLPNACATMANPGNALTQMTLQNLPATSPSRASSSQSPPSPPTQPRSSTKPSLVRQQSRSKVERGGSIPTGKPESDSKQAAKSSKGSEKKLKGSRQKARTEEGAQEGDKQKGGPKRPLTRPLNKDGRSGKSDPLEAHKKTAKPSTTEKIAERTKVPDVAPSAASCSMKPKKLLAPRSDEGVLNGEDGNVRSGKTKRGTYRLPANVPGQRKRLKRLLPVRKDFKPVRALTPVEAFAYASFEDFSLIDRIRRSLPANVFTVLLKMFELYISRALTKGKLLHIVEKLVHHKPKLVQEFARLLQTKAVIRGSGQSVVNGSDRSRMDMENRRALLKSREPDNRAAETDFKAFERYTDSRSYRIRPDFMSKQKSSGMTAMDRQVLNEKYVSCPIFSEGSQFLISKKNLAEEAMFKCEDEKYEMDMLLASAEVAIDAMTMQFEKLSNAADNGQHCTWEDAALHRRIVTKLYTENAPIIMAHLTKNPLCTIPTVLDRIRQKHSQWIRVQNAMSEVWMEQARKNASRIGDYKGTTFKQIDMRFLRSRHLVHEMEKLYSERLEQRTKDSKQKPVEIEDNTATTAVTVVTTTTTDSKPHLVLQYPRVAIAVDDVTFFILRYIKNHSGFGSSDKKLMNKFLLEYMYRTLGMPDSSDLVDFFDSEDEEPNSSNDGKSPRVQRPSVPRLSLSTSDAGDVDKDGNAKRKQSDGDTEDDLSHNSHMTNGKKLRGLGPKELPIAPLPWPELCHFSGELKLLDVQVEEDLSEEAKKREVAREMVKEQLDSFTDLFPMEETSYVLLYGNSPYFLFVRYHQLLCERITILHKGFLNTLTMASGKQEKPSYVVSKACKPRIDVPVERLWTVFIDRLLKLFDGNIDPNIYDEEMREIFRKDAYLTFTLDRLIQSVTRQLHHIVAQERAKTVRNFWEEARMNGGAGGATLSRSDRLEAEKAYETKVAEFLKDQNCFKINLSNSGKIAIELIESEEPEDQQPLCQNWKEFVTYYTGTAGLSDFMKNALLTRSPIFIVKHHRQLSRHRKQVARELDEEDEEDLDEELPLDVTKLSDLDSGNDFSLDPKTWLMSLTIRSQIESDDVLGISDDKVPNTNWVVYRRGAMKIAVDTHRRVSQKRTSAFKRYLSEVWTKKALISQEKHKAFLNMMREGLSRFKCGNSVEAPYYVYQCCRSDESERREHMKPYWVAEQDLSDPQRAPNEIQAPENEQGGGDVGDKDDTADTRSTHSEDSEDDREDEMDEVEHKNLQEVPST</sequence>
<feature type="compositionally biased region" description="Polar residues" evidence="6">
    <location>
        <begin position="164"/>
        <end position="174"/>
    </location>
</feature>
<dbReference type="GO" id="GO:0070822">
    <property type="term" value="C:Sin3-type complex"/>
    <property type="evidence" value="ECO:0007669"/>
    <property type="project" value="TreeGrafter"/>
</dbReference>
<feature type="compositionally biased region" description="Basic and acidic residues" evidence="6">
    <location>
        <begin position="566"/>
        <end position="579"/>
    </location>
</feature>
<dbReference type="Pfam" id="PF02671">
    <property type="entry name" value="PAH"/>
    <property type="match status" value="2"/>
</dbReference>
<evidence type="ECO:0000256" key="3">
    <source>
        <dbReference type="ARBA" id="ARBA00022737"/>
    </source>
</evidence>
<dbReference type="InterPro" id="IPR003822">
    <property type="entry name" value="PAH"/>
</dbReference>
<dbReference type="Proteomes" id="UP000186922">
    <property type="component" value="Unassembled WGS sequence"/>
</dbReference>
<dbReference type="InterPro" id="IPR031693">
    <property type="entry name" value="Sin3_C"/>
</dbReference>
<feature type="region of interest" description="Disordered" evidence="6">
    <location>
        <begin position="311"/>
        <end position="379"/>
    </location>
</feature>
<protein>
    <recommendedName>
        <fullName evidence="7">Histone deacetylase interacting domain-containing protein</fullName>
    </recommendedName>
</protein>
<evidence type="ECO:0000259" key="7">
    <source>
        <dbReference type="SMART" id="SM00761"/>
    </source>
</evidence>
<dbReference type="PROSITE" id="PS51477">
    <property type="entry name" value="PAH"/>
    <property type="match status" value="2"/>
</dbReference>
<dbReference type="EMBL" id="BDGG01000004">
    <property type="protein sequence ID" value="GAU98127.1"/>
    <property type="molecule type" value="Genomic_DNA"/>
</dbReference>
<keyword evidence="3" id="KW-0677">Repeat</keyword>
<feature type="domain" description="Histone deacetylase interacting" evidence="7">
    <location>
        <begin position="820"/>
        <end position="916"/>
    </location>
</feature>
<accession>A0A1D1VEF8</accession>
<dbReference type="InterPro" id="IPR039774">
    <property type="entry name" value="Sin3-like"/>
</dbReference>
<feature type="compositionally biased region" description="Basic and acidic residues" evidence="6">
    <location>
        <begin position="1152"/>
        <end position="1165"/>
    </location>
</feature>
<dbReference type="PANTHER" id="PTHR12346">
    <property type="entry name" value="SIN3B-RELATED"/>
    <property type="match status" value="1"/>
</dbReference>
<evidence type="ECO:0000256" key="2">
    <source>
        <dbReference type="ARBA" id="ARBA00022491"/>
    </source>
</evidence>
<evidence type="ECO:0000313" key="8">
    <source>
        <dbReference type="EMBL" id="GAU98127.1"/>
    </source>
</evidence>
<evidence type="ECO:0000313" key="9">
    <source>
        <dbReference type="Proteomes" id="UP000186922"/>
    </source>
</evidence>
<dbReference type="GO" id="GO:0003714">
    <property type="term" value="F:transcription corepressor activity"/>
    <property type="evidence" value="ECO:0007669"/>
    <property type="project" value="InterPro"/>
</dbReference>
<dbReference type="SUPFAM" id="SSF47762">
    <property type="entry name" value="PAH2 domain"/>
    <property type="match status" value="2"/>
</dbReference>
<dbReference type="Pfam" id="PF16879">
    <property type="entry name" value="Sin3a_C"/>
    <property type="match status" value="1"/>
</dbReference>
<feature type="region of interest" description="Disordered" evidence="6">
    <location>
        <begin position="1114"/>
        <end position="1189"/>
    </location>
</feature>
<evidence type="ECO:0000256" key="6">
    <source>
        <dbReference type="SAM" id="MobiDB-lite"/>
    </source>
</evidence>
<keyword evidence="2" id="KW-0678">Repressor</keyword>
<feature type="compositionally biased region" description="Low complexity" evidence="6">
    <location>
        <begin position="493"/>
        <end position="505"/>
    </location>
</feature>
<reference evidence="8 9" key="1">
    <citation type="journal article" date="2016" name="Nat. Commun.">
        <title>Extremotolerant tardigrade genome and improved radiotolerance of human cultured cells by tardigrade-unique protein.</title>
        <authorList>
            <person name="Hashimoto T."/>
            <person name="Horikawa D.D."/>
            <person name="Saito Y."/>
            <person name="Kuwahara H."/>
            <person name="Kozuka-Hata H."/>
            <person name="Shin-I T."/>
            <person name="Minakuchi Y."/>
            <person name="Ohishi K."/>
            <person name="Motoyama A."/>
            <person name="Aizu T."/>
            <person name="Enomoto A."/>
            <person name="Kondo K."/>
            <person name="Tanaka S."/>
            <person name="Hara Y."/>
            <person name="Koshikawa S."/>
            <person name="Sagara H."/>
            <person name="Miura T."/>
            <person name="Yokobori S."/>
            <person name="Miyagawa K."/>
            <person name="Suzuki Y."/>
            <person name="Kubo T."/>
            <person name="Oyama M."/>
            <person name="Kohara Y."/>
            <person name="Fujiyama A."/>
            <person name="Arakawa K."/>
            <person name="Katayama T."/>
            <person name="Toyoda A."/>
            <person name="Kunieda T."/>
        </authorList>
    </citation>
    <scope>NUCLEOTIDE SEQUENCE [LARGE SCALE GENOMIC DNA]</scope>
    <source>
        <strain evidence="8 9">YOKOZUNA-1</strain>
    </source>
</reference>
<dbReference type="Gene3D" id="1.20.1160.11">
    <property type="entry name" value="Paired amphipathic helix"/>
    <property type="match status" value="2"/>
</dbReference>
<evidence type="ECO:0000256" key="4">
    <source>
        <dbReference type="ARBA" id="ARBA00023242"/>
    </source>
</evidence>
<dbReference type="GO" id="GO:0000122">
    <property type="term" value="P:negative regulation of transcription by RNA polymerase II"/>
    <property type="evidence" value="ECO:0007669"/>
    <property type="project" value="TreeGrafter"/>
</dbReference>
<comment type="subcellular location">
    <subcellularLocation>
        <location evidence="1 5">Nucleus</location>
    </subcellularLocation>
</comment>
<feature type="compositionally biased region" description="Polar residues" evidence="6">
    <location>
        <begin position="188"/>
        <end position="197"/>
    </location>
</feature>
<feature type="region of interest" description="Disordered" evidence="6">
    <location>
        <begin position="159"/>
        <end position="201"/>
    </location>
</feature>
<dbReference type="FunFam" id="1.20.1160.11:FF:000003">
    <property type="entry name" value="Paired amphipathic helix SIN3-like protein"/>
    <property type="match status" value="1"/>
</dbReference>
<feature type="compositionally biased region" description="Basic and acidic residues" evidence="6">
    <location>
        <begin position="1679"/>
        <end position="1694"/>
    </location>
</feature>
<feature type="region of interest" description="Disordered" evidence="6">
    <location>
        <begin position="1"/>
        <end position="143"/>
    </location>
</feature>
<feature type="compositionally biased region" description="Polar residues" evidence="6">
    <location>
        <begin position="35"/>
        <end position="44"/>
    </location>
</feature>
<feature type="compositionally biased region" description="Acidic residues" evidence="6">
    <location>
        <begin position="1695"/>
        <end position="1706"/>
    </location>
</feature>
<evidence type="ECO:0000256" key="5">
    <source>
        <dbReference type="PROSITE-ProRule" id="PRU00810"/>
    </source>
</evidence>
<dbReference type="SMART" id="SM00761">
    <property type="entry name" value="HDAC_interact"/>
    <property type="match status" value="1"/>
</dbReference>
<dbReference type="STRING" id="947166.A0A1D1VEF8"/>
<organism evidence="8 9">
    <name type="scientific">Ramazzottius varieornatus</name>
    <name type="common">Water bear</name>
    <name type="synonym">Tardigrade</name>
    <dbReference type="NCBI Taxonomy" id="947166"/>
    <lineage>
        <taxon>Eukaryota</taxon>
        <taxon>Metazoa</taxon>
        <taxon>Ecdysozoa</taxon>
        <taxon>Tardigrada</taxon>
        <taxon>Eutardigrada</taxon>
        <taxon>Parachela</taxon>
        <taxon>Hypsibioidea</taxon>
        <taxon>Ramazzottiidae</taxon>
        <taxon>Ramazzottius</taxon>
    </lineage>
</organism>
<name>A0A1D1VEF8_RAMVA</name>
<feature type="region of interest" description="Disordered" evidence="6">
    <location>
        <begin position="493"/>
        <end position="670"/>
    </location>
</feature>
<feature type="compositionally biased region" description="Polar residues" evidence="6">
    <location>
        <begin position="103"/>
        <end position="117"/>
    </location>
</feature>
<feature type="compositionally biased region" description="Basic and acidic residues" evidence="6">
    <location>
        <begin position="590"/>
        <end position="606"/>
    </location>
</feature>
<feature type="compositionally biased region" description="Polar residues" evidence="6">
    <location>
        <begin position="126"/>
        <end position="143"/>
    </location>
</feature>
<feature type="compositionally biased region" description="Acidic residues" evidence="6">
    <location>
        <begin position="1115"/>
        <end position="1124"/>
    </location>
</feature>
<dbReference type="OrthoDB" id="10265969at2759"/>
<dbReference type="Pfam" id="PF08295">
    <property type="entry name" value="Sin3_corepress"/>
    <property type="match status" value="1"/>
</dbReference>
<evidence type="ECO:0000256" key="1">
    <source>
        <dbReference type="ARBA" id="ARBA00004123"/>
    </source>
</evidence>
<dbReference type="FunFam" id="1.20.1160.11:FF:000001">
    <property type="entry name" value="Paired amphipathic helix protein Sin3"/>
    <property type="match status" value="1"/>
</dbReference>
<proteinExistence type="predicted"/>
<feature type="region of interest" description="Disordered" evidence="6">
    <location>
        <begin position="1655"/>
        <end position="1718"/>
    </location>
</feature>
<dbReference type="PANTHER" id="PTHR12346:SF0">
    <property type="entry name" value="SIN3A, ISOFORM G"/>
    <property type="match status" value="1"/>
</dbReference>
<feature type="compositionally biased region" description="Low complexity" evidence="6">
    <location>
        <begin position="68"/>
        <end position="91"/>
    </location>
</feature>
<feature type="compositionally biased region" description="Basic and acidic residues" evidence="6">
    <location>
        <begin position="541"/>
        <end position="559"/>
    </location>
</feature>
<gene>
    <name evidence="8" type="primary">RvY_09310</name>
    <name evidence="8" type="synonym">RvY_09310.1</name>
    <name evidence="8" type="ORF">RvY_09310-1</name>
</gene>